<evidence type="ECO:0000313" key="1">
    <source>
        <dbReference type="EMBL" id="KAJ8619564.1"/>
    </source>
</evidence>
<protein>
    <submittedName>
        <fullName evidence="1">Uncharacterized protein</fullName>
    </submittedName>
</protein>
<accession>A0ACC2KEN0</accession>
<proteinExistence type="predicted"/>
<dbReference type="EMBL" id="CM056817">
    <property type="protein sequence ID" value="KAJ8619564.1"/>
    <property type="molecule type" value="Genomic_DNA"/>
</dbReference>
<reference evidence="1 2" key="1">
    <citation type="journal article" date="2022" name="Hortic Res">
        <title>A haplotype resolved chromosomal level avocado genome allows analysis of novel avocado genes.</title>
        <authorList>
            <person name="Nath O."/>
            <person name="Fletcher S.J."/>
            <person name="Hayward A."/>
            <person name="Shaw L.M."/>
            <person name="Masouleh A.K."/>
            <person name="Furtado A."/>
            <person name="Henry R.J."/>
            <person name="Mitter N."/>
        </authorList>
    </citation>
    <scope>NUCLEOTIDE SEQUENCE [LARGE SCALE GENOMIC DNA]</scope>
    <source>
        <strain evidence="2">cv. Hass</strain>
    </source>
</reference>
<organism evidence="1 2">
    <name type="scientific">Persea americana</name>
    <name type="common">Avocado</name>
    <dbReference type="NCBI Taxonomy" id="3435"/>
    <lineage>
        <taxon>Eukaryota</taxon>
        <taxon>Viridiplantae</taxon>
        <taxon>Streptophyta</taxon>
        <taxon>Embryophyta</taxon>
        <taxon>Tracheophyta</taxon>
        <taxon>Spermatophyta</taxon>
        <taxon>Magnoliopsida</taxon>
        <taxon>Magnoliidae</taxon>
        <taxon>Laurales</taxon>
        <taxon>Lauraceae</taxon>
        <taxon>Persea</taxon>
    </lineage>
</organism>
<sequence length="864" mass="95850">MTVSLLEPIKSPPPPFPLPPLQTSKPHHHHQHHHYRAISTILHQNSNLSFHQLKQIQAQLYHRSLHHHPILITKLLSLSASSGAIDYAACLFASLPNPDLVLCNSMLKAYTHHSLFHPAAFLFVHLLETGFSPDHYTLPYALKACAGLPDACLGRQIHTIVVKDRTLCDHQFVLNSLIDMYFKCGESEFAMRVFRMMGEPNSTSWNIMVSGLLSLGNLEAAKEMFDEMPDRDVVSWNTLISAFAKGGQLDVARRLFDEMPERNLVSWNALIAGFAQNDRNDEALAMFSQMLESGVVPDNVTILSVVSAVSGARSPDCGVVDRILSFARSTRSVSVTTAVLNLYAKFGRVDVARKIFDEIPEKDVVTWNAMIGGYSQNQRPIEAIELFRRMQDQYGSKVKPDGVTMVSLITSCSQMGALGLGEWVHAYIEKNGIELDVFLVTALIDMYAKCGDLKRSELLFWGMSEKDLTSWNAMIKALAVHGKGNEALKIFSLMETSGLMPNYVTFVGLLSACSHGGLVEEGLELFHSMQSRYNIVPRIEHYGCVVDLLGRAGRLAEAYEFIKNMPIEPDVVAWGALLGASRSHQNVELAEEAAHRLVELEPRHDGNYVLLSNVYASVGKWGEVAKVRARMKARLVEKTPGCSAVELGGVVYEFSAGDRSHPLATEIYAAWDKLVERLKPMGYEPNTGALLRNLDEEDKEEALYRHSEKLALSLALISSTDVSPIRIVKNLRICSDCHRAMELVSKLEGREIIIRDRNRFHHFIGGHCSCAGSYMGSSADKWLPPLPGWFKLNFDGSFNQASISAAIGGKIKDPLGNMFSAFADRVKAMHPLEAKLLALEKVLEVCKGLQLSSLQIEGDNLVLD</sequence>
<comment type="caution">
    <text evidence="1">The sequence shown here is derived from an EMBL/GenBank/DDBJ whole genome shotgun (WGS) entry which is preliminary data.</text>
</comment>
<evidence type="ECO:0000313" key="2">
    <source>
        <dbReference type="Proteomes" id="UP001234297"/>
    </source>
</evidence>
<keyword evidence="2" id="KW-1185">Reference proteome</keyword>
<name>A0ACC2KEN0_PERAE</name>
<gene>
    <name evidence="1" type="ORF">MRB53_028093</name>
</gene>
<dbReference type="Proteomes" id="UP001234297">
    <property type="component" value="Chromosome 9"/>
</dbReference>